<accession>A0A381QHZ9</accession>
<dbReference type="AlphaFoldDB" id="A0A381QHZ9"/>
<reference evidence="2" key="1">
    <citation type="submission" date="2018-05" db="EMBL/GenBank/DDBJ databases">
        <authorList>
            <person name="Lanie J.A."/>
            <person name="Ng W.-L."/>
            <person name="Kazmierczak K.M."/>
            <person name="Andrzejewski T.M."/>
            <person name="Davidsen T.M."/>
            <person name="Wayne K.J."/>
            <person name="Tettelin H."/>
            <person name="Glass J.I."/>
            <person name="Rusch D."/>
            <person name="Podicherti R."/>
            <person name="Tsui H.-C.T."/>
            <person name="Winkler M.E."/>
        </authorList>
    </citation>
    <scope>NUCLEOTIDE SEQUENCE</scope>
</reference>
<name>A0A381QHZ9_9ZZZZ</name>
<evidence type="ECO:0000256" key="1">
    <source>
        <dbReference type="SAM" id="MobiDB-lite"/>
    </source>
</evidence>
<feature type="compositionally biased region" description="Polar residues" evidence="1">
    <location>
        <begin position="27"/>
        <end position="37"/>
    </location>
</feature>
<dbReference type="EMBL" id="UINC01001372">
    <property type="protein sequence ID" value="SUZ78955.1"/>
    <property type="molecule type" value="Genomic_DNA"/>
</dbReference>
<protein>
    <submittedName>
        <fullName evidence="2">Uncharacterized protein</fullName>
    </submittedName>
</protein>
<organism evidence="2">
    <name type="scientific">marine metagenome</name>
    <dbReference type="NCBI Taxonomy" id="408172"/>
    <lineage>
        <taxon>unclassified sequences</taxon>
        <taxon>metagenomes</taxon>
        <taxon>ecological metagenomes</taxon>
    </lineage>
</organism>
<gene>
    <name evidence="2" type="ORF">METZ01_LOCUS31809</name>
</gene>
<evidence type="ECO:0000313" key="2">
    <source>
        <dbReference type="EMBL" id="SUZ78955.1"/>
    </source>
</evidence>
<sequence>MRERDDGPFTVTFDRSWRVVNGPNGRLMNSATNQEQSGPLMGNC</sequence>
<proteinExistence type="predicted"/>
<feature type="region of interest" description="Disordered" evidence="1">
    <location>
        <begin position="22"/>
        <end position="44"/>
    </location>
</feature>